<keyword evidence="2" id="KW-0472">Membrane</keyword>
<sequence>MDEFIGYIAKFLSSTVLVRIASYPSFSIEIFLAMIVCVSHFLLIFEINTLVRRTNAKAAQRLRLRQAIKESATSFHSLVTLQATQVFQKKPEPITRMPLYSEPVVATRLPKRLSRPAFGWMLSKGDSILKHNFNDRVEHLLSISPSEYVRRDRERKTREQGLRSCIQSLTSLLEKALNNETLDVQNFSKDQIRQSLNTLRENVESQLNYHLDEFPSASLQSLIARSTAKNALKNSLSPNLISSIYRASNVTFSQCNIDDRLKKVKEKKRGSNLSLRSSASLSELYRNTSKESLRQGKLDRRRSITDA</sequence>
<feature type="region of interest" description="Disordered" evidence="1">
    <location>
        <begin position="286"/>
        <end position="307"/>
    </location>
</feature>
<proteinExistence type="predicted"/>
<comment type="caution">
    <text evidence="3">The sequence shown here is derived from an EMBL/GenBank/DDBJ whole genome shotgun (WGS) entry which is preliminary data.</text>
</comment>
<protein>
    <submittedName>
        <fullName evidence="3">Uncharacterized protein</fullName>
    </submittedName>
</protein>
<organism evidence="3 4">
    <name type="scientific">Rhynchophorus ferrugineus</name>
    <name type="common">Red palm weevil</name>
    <name type="synonym">Curculio ferrugineus</name>
    <dbReference type="NCBI Taxonomy" id="354439"/>
    <lineage>
        <taxon>Eukaryota</taxon>
        <taxon>Metazoa</taxon>
        <taxon>Ecdysozoa</taxon>
        <taxon>Arthropoda</taxon>
        <taxon>Hexapoda</taxon>
        <taxon>Insecta</taxon>
        <taxon>Pterygota</taxon>
        <taxon>Neoptera</taxon>
        <taxon>Endopterygota</taxon>
        <taxon>Coleoptera</taxon>
        <taxon>Polyphaga</taxon>
        <taxon>Cucujiformia</taxon>
        <taxon>Curculionidae</taxon>
        <taxon>Dryophthorinae</taxon>
        <taxon>Rhynchophorus</taxon>
    </lineage>
</organism>
<keyword evidence="2" id="KW-0812">Transmembrane</keyword>
<keyword evidence="4" id="KW-1185">Reference proteome</keyword>
<name>A0A834IU23_RHYFE</name>
<dbReference type="Proteomes" id="UP000625711">
    <property type="component" value="Unassembled WGS sequence"/>
</dbReference>
<gene>
    <name evidence="3" type="ORF">GWI33_006716</name>
</gene>
<dbReference type="EMBL" id="JAACXV010000339">
    <property type="protein sequence ID" value="KAF7279792.1"/>
    <property type="molecule type" value="Genomic_DNA"/>
</dbReference>
<evidence type="ECO:0000256" key="2">
    <source>
        <dbReference type="SAM" id="Phobius"/>
    </source>
</evidence>
<reference evidence="3" key="1">
    <citation type="submission" date="2020-08" db="EMBL/GenBank/DDBJ databases">
        <title>Genome sequencing and assembly of the red palm weevil Rhynchophorus ferrugineus.</title>
        <authorList>
            <person name="Dias G.B."/>
            <person name="Bergman C.M."/>
            <person name="Manee M."/>
        </authorList>
    </citation>
    <scope>NUCLEOTIDE SEQUENCE</scope>
    <source>
        <strain evidence="3">AA-2017</strain>
        <tissue evidence="3">Whole larva</tissue>
    </source>
</reference>
<evidence type="ECO:0000313" key="3">
    <source>
        <dbReference type="EMBL" id="KAF7279792.1"/>
    </source>
</evidence>
<accession>A0A834IU23</accession>
<evidence type="ECO:0000256" key="1">
    <source>
        <dbReference type="SAM" id="MobiDB-lite"/>
    </source>
</evidence>
<feature type="compositionally biased region" description="Basic and acidic residues" evidence="1">
    <location>
        <begin position="288"/>
        <end position="307"/>
    </location>
</feature>
<feature type="transmembrane region" description="Helical" evidence="2">
    <location>
        <begin position="20"/>
        <end position="45"/>
    </location>
</feature>
<evidence type="ECO:0000313" key="4">
    <source>
        <dbReference type="Proteomes" id="UP000625711"/>
    </source>
</evidence>
<dbReference type="AlphaFoldDB" id="A0A834IU23"/>
<keyword evidence="2" id="KW-1133">Transmembrane helix</keyword>
<dbReference type="OrthoDB" id="6717296at2759"/>